<dbReference type="PANTHER" id="PTHR23315">
    <property type="entry name" value="U BOX DOMAIN-CONTAINING"/>
    <property type="match status" value="1"/>
</dbReference>
<evidence type="ECO:0008006" key="6">
    <source>
        <dbReference type="Google" id="ProtNLM"/>
    </source>
</evidence>
<keyword evidence="5" id="KW-1185">Reference proteome</keyword>
<keyword evidence="1" id="KW-0833">Ubl conjugation pathway</keyword>
<feature type="region of interest" description="Disordered" evidence="3">
    <location>
        <begin position="321"/>
        <end position="357"/>
    </location>
</feature>
<evidence type="ECO:0000313" key="4">
    <source>
        <dbReference type="EMBL" id="DAD21283.1"/>
    </source>
</evidence>
<dbReference type="SUPFAM" id="SSF48371">
    <property type="entry name" value="ARM repeat"/>
    <property type="match status" value="1"/>
</dbReference>
<dbReference type="SMART" id="SM00185">
    <property type="entry name" value="ARM"/>
    <property type="match status" value="2"/>
</dbReference>
<dbReference type="Pfam" id="PF00514">
    <property type="entry name" value="Arm"/>
    <property type="match status" value="1"/>
</dbReference>
<dbReference type="SUPFAM" id="SSF57850">
    <property type="entry name" value="RING/U-box"/>
    <property type="match status" value="1"/>
</dbReference>
<reference evidence="4 5" key="1">
    <citation type="journal article" date="2020" name="Mol. Biol. Evol.">
        <title>Distinct Expression and Methylation Patterns for Genes with Different Fates following a Single Whole-Genome Duplication in Flowering Plants.</title>
        <authorList>
            <person name="Shi T."/>
            <person name="Rahmani R.S."/>
            <person name="Gugger P.F."/>
            <person name="Wang M."/>
            <person name="Li H."/>
            <person name="Zhang Y."/>
            <person name="Li Z."/>
            <person name="Wang Q."/>
            <person name="Van de Peer Y."/>
            <person name="Marchal K."/>
            <person name="Chen J."/>
        </authorList>
    </citation>
    <scope>NUCLEOTIDE SEQUENCE [LARGE SCALE GENOMIC DNA]</scope>
    <source>
        <tissue evidence="4">Leaf</tissue>
    </source>
</reference>
<dbReference type="InterPro" id="IPR016024">
    <property type="entry name" value="ARM-type_fold"/>
</dbReference>
<dbReference type="PROSITE" id="PS50176">
    <property type="entry name" value="ARM_REPEAT"/>
    <property type="match status" value="1"/>
</dbReference>
<comment type="caution">
    <text evidence="4">The sequence shown here is derived from an EMBL/GenBank/DDBJ whole genome shotgun (WGS) entry which is preliminary data.</text>
</comment>
<proteinExistence type="predicted"/>
<dbReference type="InterPro" id="IPR013083">
    <property type="entry name" value="Znf_RING/FYVE/PHD"/>
</dbReference>
<dbReference type="PANTHER" id="PTHR23315:SF339">
    <property type="entry name" value="U-BOX DOMAIN-CONTAINING PROTEIN 40"/>
    <property type="match status" value="1"/>
</dbReference>
<protein>
    <recommendedName>
        <fullName evidence="6">RING-type E3 ubiquitin transferase</fullName>
    </recommendedName>
</protein>
<dbReference type="InterPro" id="IPR011989">
    <property type="entry name" value="ARM-like"/>
</dbReference>
<feature type="compositionally biased region" description="Low complexity" evidence="3">
    <location>
        <begin position="155"/>
        <end position="173"/>
    </location>
</feature>
<organism evidence="4 5">
    <name type="scientific">Nelumbo nucifera</name>
    <name type="common">Sacred lotus</name>
    <dbReference type="NCBI Taxonomy" id="4432"/>
    <lineage>
        <taxon>Eukaryota</taxon>
        <taxon>Viridiplantae</taxon>
        <taxon>Streptophyta</taxon>
        <taxon>Embryophyta</taxon>
        <taxon>Tracheophyta</taxon>
        <taxon>Spermatophyta</taxon>
        <taxon>Magnoliopsida</taxon>
        <taxon>Proteales</taxon>
        <taxon>Nelumbonaceae</taxon>
        <taxon>Nelumbo</taxon>
    </lineage>
</organism>
<evidence type="ECO:0000313" key="5">
    <source>
        <dbReference type="Proteomes" id="UP000607653"/>
    </source>
</evidence>
<dbReference type="Gene3D" id="1.25.10.10">
    <property type="entry name" value="Leucine-rich Repeat Variant"/>
    <property type="match status" value="1"/>
</dbReference>
<sequence length="400" mass="44631">MGSGRHKWFSFNRSSSSALKPEAKQHPKEFVCPISGSLITDPIIVAFGQTLERSCPDFSMVIPNITYKSTILNWCDNFGIERPKSMEYASTKKLHNNKEEEDEKDAKLGTSKKELLEGVAEKPPVKYSHTEAEVNRWPTHFYTSTEESVAITIPSTPLPLSTRPSCYSSSSSSEITADDENLNPDSSEEDEKVTRTQEEIRATLYTPRLLLALRPLLVSQYSTIQINVVVALVNLSLEKVNKVKILRTRAVPPLIDEHTAGALFSLVLDDDNKPAIGVLGALPPLLHLLQSESERARHNSALALYHLSLVQSNHTKLVKMGSIPTPLRGRGRREIGGGGGEREREKEREREEREKEKEINVKEIEVEGIILNLNIWGIISSPAQPSLVTPLLVPLVYTIR</sequence>
<dbReference type="Gene3D" id="3.30.40.10">
    <property type="entry name" value="Zinc/RING finger domain, C3HC4 (zinc finger)"/>
    <property type="match status" value="1"/>
</dbReference>
<dbReference type="Proteomes" id="UP000607653">
    <property type="component" value="Unassembled WGS sequence"/>
</dbReference>
<evidence type="ECO:0000256" key="3">
    <source>
        <dbReference type="SAM" id="MobiDB-lite"/>
    </source>
</evidence>
<gene>
    <name evidence="4" type="ORF">HUJ06_022746</name>
</gene>
<dbReference type="EMBL" id="DUZY01000001">
    <property type="protein sequence ID" value="DAD21283.1"/>
    <property type="molecule type" value="Genomic_DNA"/>
</dbReference>
<evidence type="ECO:0000256" key="1">
    <source>
        <dbReference type="ARBA" id="ARBA00022786"/>
    </source>
</evidence>
<name>A0A822XNK2_NELNU</name>
<feature type="compositionally biased region" description="Acidic residues" evidence="3">
    <location>
        <begin position="176"/>
        <end position="191"/>
    </location>
</feature>
<dbReference type="AlphaFoldDB" id="A0A822XNK2"/>
<dbReference type="InterPro" id="IPR000225">
    <property type="entry name" value="Armadillo"/>
</dbReference>
<feature type="repeat" description="ARM" evidence="2">
    <location>
        <begin position="280"/>
        <end position="322"/>
    </location>
</feature>
<accession>A0A822XNK2</accession>
<feature type="compositionally biased region" description="Basic and acidic residues" evidence="3">
    <location>
        <begin position="332"/>
        <end position="357"/>
    </location>
</feature>
<evidence type="ECO:0000256" key="2">
    <source>
        <dbReference type="PROSITE-ProRule" id="PRU00259"/>
    </source>
</evidence>
<feature type="region of interest" description="Disordered" evidence="3">
    <location>
        <begin position="155"/>
        <end position="195"/>
    </location>
</feature>